<comment type="function">
    <text evidence="11">Component of the Mediator complex, a coactivator involved in the regulated transcription of nearly all RNA polymerase II-dependent genes. Mediator functions as a bridge to convey information from gene-specific regulatory proteins to the basal RNA polymerase II transcription machinery. Mediator is recruited to promoters by direct interactions with regulatory proteins and serves as a scaffold for the assembly of a functional preinitiation complex with RNA polymerase II and the general transcription factors.</text>
</comment>
<comment type="subcellular location">
    <subcellularLocation>
        <location evidence="1 11">Nucleus</location>
    </subcellularLocation>
</comment>
<dbReference type="AlphaFoldDB" id="A0AAJ6QTC7"/>
<feature type="domain" description="Mediator complex subunit Med16 N-terminal" evidence="12">
    <location>
        <begin position="113"/>
        <end position="370"/>
    </location>
</feature>
<name>A0AAJ6QTC7_9ACAR</name>
<dbReference type="GeneID" id="100907747"/>
<evidence type="ECO:0000259" key="14">
    <source>
        <dbReference type="Pfam" id="PF20719"/>
    </source>
</evidence>
<keyword evidence="8 11" id="KW-0804">Transcription</keyword>
<dbReference type="Pfam" id="PF20719">
    <property type="entry name" value="Med16_C"/>
    <property type="match status" value="1"/>
</dbReference>
<dbReference type="GO" id="GO:0045893">
    <property type="term" value="P:positive regulation of DNA-templated transcription"/>
    <property type="evidence" value="ECO:0007669"/>
    <property type="project" value="TreeGrafter"/>
</dbReference>
<dbReference type="InterPro" id="IPR048339">
    <property type="entry name" value="Mediator_Med16_C"/>
</dbReference>
<evidence type="ECO:0000259" key="12">
    <source>
        <dbReference type="Pfam" id="PF11635"/>
    </source>
</evidence>
<keyword evidence="7 11" id="KW-0010">Activator</keyword>
<evidence type="ECO:0000256" key="9">
    <source>
        <dbReference type="ARBA" id="ARBA00023242"/>
    </source>
</evidence>
<evidence type="ECO:0000256" key="10">
    <source>
        <dbReference type="ARBA" id="ARBA00032015"/>
    </source>
</evidence>
<proteinExistence type="inferred from homology"/>
<dbReference type="InterPro" id="IPR021665">
    <property type="entry name" value="Mediator_Med16_N"/>
</dbReference>
<evidence type="ECO:0000256" key="8">
    <source>
        <dbReference type="ARBA" id="ARBA00023163"/>
    </source>
</evidence>
<evidence type="ECO:0000313" key="16">
    <source>
        <dbReference type="RefSeq" id="XP_003743284.1"/>
    </source>
</evidence>
<keyword evidence="5" id="KW-0677">Repeat</keyword>
<evidence type="ECO:0000256" key="5">
    <source>
        <dbReference type="ARBA" id="ARBA00022737"/>
    </source>
</evidence>
<gene>
    <name evidence="16" type="primary">LOC100907747</name>
    <name evidence="11" type="synonym">MED16</name>
</gene>
<evidence type="ECO:0000256" key="4">
    <source>
        <dbReference type="ARBA" id="ARBA00022574"/>
    </source>
</evidence>
<keyword evidence="6 11" id="KW-0805">Transcription regulation</keyword>
<dbReference type="SMART" id="SM00320">
    <property type="entry name" value="WD40"/>
    <property type="match status" value="3"/>
</dbReference>
<dbReference type="Gene3D" id="2.130.10.10">
    <property type="entry name" value="YVTN repeat-like/Quinoprotein amine dehydrogenase"/>
    <property type="match status" value="2"/>
</dbReference>
<dbReference type="GO" id="GO:0016592">
    <property type="term" value="C:mediator complex"/>
    <property type="evidence" value="ECO:0007669"/>
    <property type="project" value="InterPro"/>
</dbReference>
<dbReference type="InterPro" id="IPR015943">
    <property type="entry name" value="WD40/YVTN_repeat-like_dom_sf"/>
</dbReference>
<dbReference type="Pfam" id="PF20718">
    <property type="entry name" value="Med16_bridge"/>
    <property type="match status" value="1"/>
</dbReference>
<dbReference type="KEGG" id="goe:100907747"/>
<accession>A0AAJ6QTC7</accession>
<dbReference type="InterPro" id="IPR048338">
    <property type="entry name" value="Mediator_Med16"/>
</dbReference>
<comment type="similarity">
    <text evidence="2 11">Belongs to the Mediator complex subunit 16 family.</text>
</comment>
<feature type="domain" description="Mediator complex subunit 16 C-terminal" evidence="14">
    <location>
        <begin position="728"/>
        <end position="792"/>
    </location>
</feature>
<dbReference type="PANTHER" id="PTHR13224:SF6">
    <property type="entry name" value="MEDIATOR OF RNA POLYMERASE II TRANSCRIPTION SUBUNIT 16"/>
    <property type="match status" value="1"/>
</dbReference>
<evidence type="ECO:0000259" key="13">
    <source>
        <dbReference type="Pfam" id="PF20718"/>
    </source>
</evidence>
<dbReference type="Proteomes" id="UP000694867">
    <property type="component" value="Unplaced"/>
</dbReference>
<dbReference type="PANTHER" id="PTHR13224">
    <property type="entry name" value="THYROID HORMONE RECEPTOR-ASSOCIATED PROTEIN-RELATED"/>
    <property type="match status" value="1"/>
</dbReference>
<dbReference type="RefSeq" id="XP_003743284.1">
    <property type="nucleotide sequence ID" value="XM_003743236.2"/>
</dbReference>
<sequence length="794" mass="88311">MEQVYSVFRKASVFPNAEWRERVLKCSVSSRNTLAFTADSLDGPGRLSSFRVYVVDLNTPWQPSFVVSHTEEITCIEWDPSGTRLMIADATGTILMFQMRNFLLNDWTLISRTEFPGEHIIAGAWFHSGKKVAVHPDKKESPLYLEKYAHLKFGPSMRRMGGKPCEGCLTVSASGLVCVVVICGEESVVSASQPLTKFRHRLQLVDLCYGKNGDFLVVTSDGLVQSAVHFFRINLKMNQDKCEVSCQPFSSLYLDSQKEEAYQRVTHLRFILKEAADGVVVSVTNGQQGIVELWELREKTVSVHPKLGEADNKLTVGWQLHAISTHSSAVTAMATPRLCLFELSPPPSYILIAFKDHTVKCFARDKLACIQSIPTLSSPHAVKNQQHAQMGDMCLSHTGCVLITVDSLSQISLYRLSPITEPGAPMSAAYAATVLEYCLITGVDWWDVLISLRPGLIEKVSEKLCEVFEKQPEGVQQFFHSRFLALKGSLYRLLITGFVKAGDCHAQMMLAAVSCVIKGLLRPRETKPEGAPTDTLSSLINDRAQVTNTIERALTTLDTKEFFVEPAILPSVQHHVQWVTDLALHLMASFPLQVYQHQRFPGGGLISDAKSINAIRELLVIFRIWGLISESCLPVYTKMAENCDVLGTLFRLLTKTLMNHGSEPDSSLLEDCSVLPSQILIPSLDLGSTSPEGICGPALFVQPLPLALEFHAFPDYVRSHNHKSADTVEGCVRTSSHTDIVRHISLGKHVEKVRKCTRCFSLSMLRSSVKLSAMRAWEQRWLRSCPCGGQWVLC</sequence>
<reference evidence="16" key="1">
    <citation type="submission" date="2025-08" db="UniProtKB">
        <authorList>
            <consortium name="RefSeq"/>
        </authorList>
    </citation>
    <scope>IDENTIFICATION</scope>
</reference>
<dbReference type="SUPFAM" id="SSF101908">
    <property type="entry name" value="Putative isomerase YbhE"/>
    <property type="match status" value="1"/>
</dbReference>
<organism evidence="15 16">
    <name type="scientific">Galendromus occidentalis</name>
    <name type="common">western predatory mite</name>
    <dbReference type="NCBI Taxonomy" id="34638"/>
    <lineage>
        <taxon>Eukaryota</taxon>
        <taxon>Metazoa</taxon>
        <taxon>Ecdysozoa</taxon>
        <taxon>Arthropoda</taxon>
        <taxon>Chelicerata</taxon>
        <taxon>Arachnida</taxon>
        <taxon>Acari</taxon>
        <taxon>Parasitiformes</taxon>
        <taxon>Mesostigmata</taxon>
        <taxon>Gamasina</taxon>
        <taxon>Phytoseioidea</taxon>
        <taxon>Phytoseiidae</taxon>
        <taxon>Typhlodrominae</taxon>
        <taxon>Galendromus</taxon>
    </lineage>
</organism>
<comment type="subunit">
    <text evidence="11">Component of the Mediator complex.</text>
</comment>
<dbReference type="CTD" id="10025"/>
<keyword evidence="15" id="KW-1185">Reference proteome</keyword>
<evidence type="ECO:0000313" key="15">
    <source>
        <dbReference type="Proteomes" id="UP000694867"/>
    </source>
</evidence>
<dbReference type="Pfam" id="PF11635">
    <property type="entry name" value="Med16_N"/>
    <property type="match status" value="1"/>
</dbReference>
<evidence type="ECO:0000256" key="6">
    <source>
        <dbReference type="ARBA" id="ARBA00023015"/>
    </source>
</evidence>
<dbReference type="InterPro" id="IPR048616">
    <property type="entry name" value="MED16_bridge"/>
</dbReference>
<evidence type="ECO:0000256" key="11">
    <source>
        <dbReference type="RuleBase" id="RU364149"/>
    </source>
</evidence>
<evidence type="ECO:0000256" key="2">
    <source>
        <dbReference type="ARBA" id="ARBA00006543"/>
    </source>
</evidence>
<protein>
    <recommendedName>
        <fullName evidence="3 11">Mediator of RNA polymerase II transcription subunit 16</fullName>
    </recommendedName>
    <alternativeName>
        <fullName evidence="10 11">Mediator complex subunit 16</fullName>
    </alternativeName>
</protein>
<keyword evidence="4" id="KW-0853">WD repeat</keyword>
<keyword evidence="9 11" id="KW-0539">Nucleus</keyword>
<feature type="domain" description="Mediator of RNA polymerase II transcription subunit 16 central helical bridge" evidence="13">
    <location>
        <begin position="434"/>
        <end position="625"/>
    </location>
</feature>
<evidence type="ECO:0000256" key="1">
    <source>
        <dbReference type="ARBA" id="ARBA00004123"/>
    </source>
</evidence>
<evidence type="ECO:0000256" key="3">
    <source>
        <dbReference type="ARBA" id="ARBA00019614"/>
    </source>
</evidence>
<dbReference type="InterPro" id="IPR001680">
    <property type="entry name" value="WD40_rpt"/>
</dbReference>
<evidence type="ECO:0000256" key="7">
    <source>
        <dbReference type="ARBA" id="ARBA00023159"/>
    </source>
</evidence>